<evidence type="ECO:0000256" key="4">
    <source>
        <dbReference type="ARBA" id="ARBA00023017"/>
    </source>
</evidence>
<evidence type="ECO:0000256" key="1">
    <source>
        <dbReference type="ARBA" id="ARBA00004496"/>
    </source>
</evidence>
<evidence type="ECO:0000256" key="6">
    <source>
        <dbReference type="SAM" id="MobiDB-lite"/>
    </source>
</evidence>
<accession>A0A023F9R4</accession>
<proteinExistence type="evidence at transcript level"/>
<keyword evidence="5" id="KW-0175">Coiled coil</keyword>
<dbReference type="GO" id="GO:0005737">
    <property type="term" value="C:cytoplasm"/>
    <property type="evidence" value="ECO:0007669"/>
    <property type="project" value="UniProtKB-SubCell"/>
</dbReference>
<keyword evidence="3" id="KW-0963">Cytoplasm</keyword>
<name>A0A023F9R4_TRIIF</name>
<sequence length="403" mass="44981">MADSKYANLSGIAYDQPDVYETSDLPEVDQLRESLEEESDAVEQLNISVPDAFSKFKGHVLSSENVDFSDRLGRHKRTGYGLCSGEWELVAAGEKETPLHKYQRLKCELKELMEEISSLKEDESKELPNFVIVSHLETMNRQLEELRLDKSLGTELVTNLADPQGAQIKKMLCELDKIGGIESESDQGSQGQAMSEQGQSGEVRYQVSSRPRQAQLLQSARLSDLESRVARLNSVISSSPDSLRRLCGDGDKSLTERSRWIAGKVALLEVSQLEAIDARMTSLLAKLDQLSERSSSLQDQERDNKISELYDLARTMEDMSQVLPRALDRMIALETLHIQGTGFVKSLAQLEATQQALNNSCETTKEALRAVEQNFAASVKAIKANLEQVDARIKVLSEEKKKK</sequence>
<dbReference type="EMBL" id="GBBI01000968">
    <property type="protein sequence ID" value="JAC17744.1"/>
    <property type="molecule type" value="mRNA"/>
</dbReference>
<feature type="compositionally biased region" description="Polar residues" evidence="6">
    <location>
        <begin position="186"/>
        <end position="208"/>
    </location>
</feature>
<feature type="coiled-coil region" evidence="5">
    <location>
        <begin position="347"/>
        <end position="399"/>
    </location>
</feature>
<dbReference type="GO" id="GO:0007017">
    <property type="term" value="P:microtubule-based process"/>
    <property type="evidence" value="ECO:0007669"/>
    <property type="project" value="InterPro"/>
</dbReference>
<keyword evidence="4" id="KW-0243">Dynein</keyword>
<dbReference type="PANTHER" id="PTHR15346">
    <property type="entry name" value="DYNACTIN SUBUNIT"/>
    <property type="match status" value="1"/>
</dbReference>
<organism evidence="7">
    <name type="scientific">Triatoma infestans</name>
    <name type="common">Assassin bug</name>
    <dbReference type="NCBI Taxonomy" id="30076"/>
    <lineage>
        <taxon>Eukaryota</taxon>
        <taxon>Metazoa</taxon>
        <taxon>Ecdysozoa</taxon>
        <taxon>Arthropoda</taxon>
        <taxon>Hexapoda</taxon>
        <taxon>Insecta</taxon>
        <taxon>Pterygota</taxon>
        <taxon>Neoptera</taxon>
        <taxon>Paraneoptera</taxon>
        <taxon>Hemiptera</taxon>
        <taxon>Heteroptera</taxon>
        <taxon>Panheteroptera</taxon>
        <taxon>Cimicomorpha</taxon>
        <taxon>Reduviidae</taxon>
        <taxon>Triatominae</taxon>
        <taxon>Triatoma</taxon>
    </lineage>
</organism>
<feature type="region of interest" description="Disordered" evidence="6">
    <location>
        <begin position="181"/>
        <end position="208"/>
    </location>
</feature>
<feature type="coiled-coil region" evidence="5">
    <location>
        <begin position="273"/>
        <end position="300"/>
    </location>
</feature>
<comment type="similarity">
    <text evidence="2">Belongs to the dynactin subunit 2 family.</text>
</comment>
<dbReference type="InterPro" id="IPR028133">
    <property type="entry name" value="Dynamitin"/>
</dbReference>
<dbReference type="GO" id="GO:0005869">
    <property type="term" value="C:dynactin complex"/>
    <property type="evidence" value="ECO:0007669"/>
    <property type="project" value="InterPro"/>
</dbReference>
<evidence type="ECO:0000256" key="3">
    <source>
        <dbReference type="ARBA" id="ARBA00022490"/>
    </source>
</evidence>
<comment type="subcellular location">
    <subcellularLocation>
        <location evidence="1">Cytoplasm</location>
    </subcellularLocation>
</comment>
<protein>
    <submittedName>
        <fullName evidence="7">Putative dynamitin</fullName>
    </submittedName>
</protein>
<dbReference type="Pfam" id="PF04912">
    <property type="entry name" value="Dynamitin"/>
    <property type="match status" value="1"/>
</dbReference>
<evidence type="ECO:0000256" key="2">
    <source>
        <dbReference type="ARBA" id="ARBA00006176"/>
    </source>
</evidence>
<reference evidence="7" key="1">
    <citation type="journal article" date="2014" name="PLoS Negl. Trop. Dis.">
        <title>An updated insight into the Sialotranscriptome of Triatoma infestans: developmental stage and geographic variations.</title>
        <authorList>
            <person name="Schwarz A."/>
            <person name="Medrano-Mercado N."/>
            <person name="Schaub G.A."/>
            <person name="Struchiner C.J."/>
            <person name="Bargues M.D."/>
            <person name="Levy M.Z."/>
            <person name="Ribeiro J.M."/>
        </authorList>
    </citation>
    <scope>NUCLEOTIDE SEQUENCE</scope>
    <source>
        <strain evidence="7">Chile</strain>
        <tissue evidence="7">Salivary glands</tissue>
    </source>
</reference>
<evidence type="ECO:0000256" key="5">
    <source>
        <dbReference type="SAM" id="Coils"/>
    </source>
</evidence>
<dbReference type="GO" id="GO:0030286">
    <property type="term" value="C:dynein complex"/>
    <property type="evidence" value="ECO:0007669"/>
    <property type="project" value="UniProtKB-KW"/>
</dbReference>
<dbReference type="AlphaFoldDB" id="A0A023F9R4"/>
<evidence type="ECO:0000313" key="7">
    <source>
        <dbReference type="EMBL" id="JAC17744.1"/>
    </source>
</evidence>